<dbReference type="SUPFAM" id="SSF56112">
    <property type="entry name" value="Protein kinase-like (PK-like)"/>
    <property type="match status" value="1"/>
</dbReference>
<dbReference type="Proteomes" id="UP000267821">
    <property type="component" value="Unassembled WGS sequence"/>
</dbReference>
<keyword evidence="2" id="KW-1185">Reference proteome</keyword>
<dbReference type="Gene3D" id="1.10.510.10">
    <property type="entry name" value="Transferase(Phosphotransferase) domain 1"/>
    <property type="match status" value="1"/>
</dbReference>
<dbReference type="EMBL" id="ML121603">
    <property type="protein sequence ID" value="RPB18934.1"/>
    <property type="molecule type" value="Genomic_DNA"/>
</dbReference>
<proteinExistence type="predicted"/>
<evidence type="ECO:0000313" key="2">
    <source>
        <dbReference type="Proteomes" id="UP000267821"/>
    </source>
</evidence>
<name>A0A3N4L7P8_9PEZI</name>
<dbReference type="AlphaFoldDB" id="A0A3N4L7P8"/>
<protein>
    <submittedName>
        <fullName evidence="1">Uncharacterized protein</fullName>
    </submittedName>
</protein>
<reference evidence="1 2" key="1">
    <citation type="journal article" date="2018" name="Nat. Ecol. Evol.">
        <title>Pezizomycetes genomes reveal the molecular basis of ectomycorrhizal truffle lifestyle.</title>
        <authorList>
            <person name="Murat C."/>
            <person name="Payen T."/>
            <person name="Noel B."/>
            <person name="Kuo A."/>
            <person name="Morin E."/>
            <person name="Chen J."/>
            <person name="Kohler A."/>
            <person name="Krizsan K."/>
            <person name="Balestrini R."/>
            <person name="Da Silva C."/>
            <person name="Montanini B."/>
            <person name="Hainaut M."/>
            <person name="Levati E."/>
            <person name="Barry K.W."/>
            <person name="Belfiori B."/>
            <person name="Cichocki N."/>
            <person name="Clum A."/>
            <person name="Dockter R.B."/>
            <person name="Fauchery L."/>
            <person name="Guy J."/>
            <person name="Iotti M."/>
            <person name="Le Tacon F."/>
            <person name="Lindquist E.A."/>
            <person name="Lipzen A."/>
            <person name="Malagnac F."/>
            <person name="Mello A."/>
            <person name="Molinier V."/>
            <person name="Miyauchi S."/>
            <person name="Poulain J."/>
            <person name="Riccioni C."/>
            <person name="Rubini A."/>
            <person name="Sitrit Y."/>
            <person name="Splivallo R."/>
            <person name="Traeger S."/>
            <person name="Wang M."/>
            <person name="Zifcakova L."/>
            <person name="Wipf D."/>
            <person name="Zambonelli A."/>
            <person name="Paolocci F."/>
            <person name="Nowrousian M."/>
            <person name="Ottonello S."/>
            <person name="Baldrian P."/>
            <person name="Spatafora J.W."/>
            <person name="Henrissat B."/>
            <person name="Nagy L.G."/>
            <person name="Aury J.M."/>
            <person name="Wincker P."/>
            <person name="Grigoriev I.V."/>
            <person name="Bonfante P."/>
            <person name="Martin F.M."/>
        </authorList>
    </citation>
    <scope>NUCLEOTIDE SEQUENCE [LARGE SCALE GENOMIC DNA]</scope>
    <source>
        <strain evidence="1 2">ATCC MYA-4762</strain>
    </source>
</reference>
<gene>
    <name evidence="1" type="ORF">L211DRAFT_673364</name>
</gene>
<dbReference type="InParanoid" id="A0A3N4L7P8"/>
<accession>A0A3N4L7P8</accession>
<organism evidence="1 2">
    <name type="scientific">Terfezia boudieri ATCC MYA-4762</name>
    <dbReference type="NCBI Taxonomy" id="1051890"/>
    <lineage>
        <taxon>Eukaryota</taxon>
        <taxon>Fungi</taxon>
        <taxon>Dikarya</taxon>
        <taxon>Ascomycota</taxon>
        <taxon>Pezizomycotina</taxon>
        <taxon>Pezizomycetes</taxon>
        <taxon>Pezizales</taxon>
        <taxon>Pezizaceae</taxon>
        <taxon>Terfezia</taxon>
    </lineage>
</organism>
<sequence>MPSGQLATCFQQYNDDVLELLSSILQFVPSRRYTAIQALNAPYFHSLRESGLPAKYERDCPALFNSKFEERIANLEDSLALIEEEFRLPVDTICDCVSDPDPDPRFESESEFELQVGNGNAVIHRRHSV</sequence>
<evidence type="ECO:0000313" key="1">
    <source>
        <dbReference type="EMBL" id="RPB18934.1"/>
    </source>
</evidence>
<dbReference type="InterPro" id="IPR011009">
    <property type="entry name" value="Kinase-like_dom_sf"/>
</dbReference>